<keyword evidence="2" id="KW-0472">Membrane</keyword>
<evidence type="ECO:0000313" key="4">
    <source>
        <dbReference type="Proteomes" id="UP001195483"/>
    </source>
</evidence>
<gene>
    <name evidence="3" type="ORF">CHS0354_038293</name>
</gene>
<protein>
    <submittedName>
        <fullName evidence="3">Uncharacterized protein</fullName>
    </submittedName>
</protein>
<keyword evidence="2" id="KW-1133">Transmembrane helix</keyword>
<organism evidence="3 4">
    <name type="scientific">Potamilus streckersoni</name>
    <dbReference type="NCBI Taxonomy" id="2493646"/>
    <lineage>
        <taxon>Eukaryota</taxon>
        <taxon>Metazoa</taxon>
        <taxon>Spiralia</taxon>
        <taxon>Lophotrochozoa</taxon>
        <taxon>Mollusca</taxon>
        <taxon>Bivalvia</taxon>
        <taxon>Autobranchia</taxon>
        <taxon>Heteroconchia</taxon>
        <taxon>Palaeoheterodonta</taxon>
        <taxon>Unionida</taxon>
        <taxon>Unionoidea</taxon>
        <taxon>Unionidae</taxon>
        <taxon>Ambleminae</taxon>
        <taxon>Lampsilini</taxon>
        <taxon>Potamilus</taxon>
    </lineage>
</organism>
<reference evidence="3" key="1">
    <citation type="journal article" date="2021" name="Genome Biol. Evol.">
        <title>A High-Quality Reference Genome for a Parasitic Bivalve with Doubly Uniparental Inheritance (Bivalvia: Unionida).</title>
        <authorList>
            <person name="Smith C.H."/>
        </authorList>
    </citation>
    <scope>NUCLEOTIDE SEQUENCE</scope>
    <source>
        <strain evidence="3">CHS0354</strain>
    </source>
</reference>
<name>A0AAE0TDE1_9BIVA</name>
<accession>A0AAE0TDE1</accession>
<dbReference type="AlphaFoldDB" id="A0AAE0TDE1"/>
<evidence type="ECO:0000313" key="3">
    <source>
        <dbReference type="EMBL" id="KAK3607864.1"/>
    </source>
</evidence>
<proteinExistence type="predicted"/>
<keyword evidence="4" id="KW-1185">Reference proteome</keyword>
<reference evidence="3" key="3">
    <citation type="submission" date="2023-05" db="EMBL/GenBank/DDBJ databases">
        <authorList>
            <person name="Smith C.H."/>
        </authorList>
    </citation>
    <scope>NUCLEOTIDE SEQUENCE</scope>
    <source>
        <strain evidence="3">CHS0354</strain>
        <tissue evidence="3">Mantle</tissue>
    </source>
</reference>
<evidence type="ECO:0000256" key="1">
    <source>
        <dbReference type="SAM" id="MobiDB-lite"/>
    </source>
</evidence>
<dbReference type="Proteomes" id="UP001195483">
    <property type="component" value="Unassembled WGS sequence"/>
</dbReference>
<dbReference type="EMBL" id="JAEAOA010002232">
    <property type="protein sequence ID" value="KAK3607864.1"/>
    <property type="molecule type" value="Genomic_DNA"/>
</dbReference>
<feature type="transmembrane region" description="Helical" evidence="2">
    <location>
        <begin position="240"/>
        <end position="262"/>
    </location>
</feature>
<comment type="caution">
    <text evidence="3">The sequence shown here is derived from an EMBL/GenBank/DDBJ whole genome shotgun (WGS) entry which is preliminary data.</text>
</comment>
<evidence type="ECO:0000256" key="2">
    <source>
        <dbReference type="SAM" id="Phobius"/>
    </source>
</evidence>
<feature type="compositionally biased region" description="Polar residues" evidence="1">
    <location>
        <begin position="1"/>
        <end position="24"/>
    </location>
</feature>
<reference evidence="3" key="2">
    <citation type="journal article" date="2021" name="Genome Biol. Evol.">
        <title>Developing a high-quality reference genome for a parasitic bivalve with doubly uniparental inheritance (Bivalvia: Unionida).</title>
        <authorList>
            <person name="Smith C.H."/>
        </authorList>
    </citation>
    <scope>NUCLEOTIDE SEQUENCE</scope>
    <source>
        <strain evidence="3">CHS0354</strain>
        <tissue evidence="3">Mantle</tissue>
    </source>
</reference>
<sequence>MVTRTSNIITLTTHSLPRSSSPSGTTNSVNIISSSVSSKRFLTSSSNGLPTFDRSISVGTLLTTRTDQFPSISSSATTRTTAGKTSFISSTTTHIPTSIFNDGSTLYHVTTSNGNIYFSNRVASTSTALRIETLRTEYPLKGTTEITNPEIVTYSTKLETFPTSESTNITTVNSSLLAKTTTVNSSLLTTTTTVNSTLLTETTTNKLSTFLYLLTSTHERVTDNQSFLAEKGISTRDRNIIGGVIGGCLFVVLVVIILIIYFRKIRKAADLKTRVNAYEQSKVRESDIREK</sequence>
<keyword evidence="2" id="KW-0812">Transmembrane</keyword>
<feature type="region of interest" description="Disordered" evidence="1">
    <location>
        <begin position="1"/>
        <end position="26"/>
    </location>
</feature>